<evidence type="ECO:0000313" key="1">
    <source>
        <dbReference type="EMBL" id="XBH21408.1"/>
    </source>
</evidence>
<name>A0AAU7DW25_9MICO</name>
<protein>
    <submittedName>
        <fullName evidence="1">Uncharacterized protein</fullName>
    </submittedName>
</protein>
<accession>A0AAU7DW25</accession>
<gene>
    <name evidence="1" type="ORF">V5R04_14525</name>
</gene>
<proteinExistence type="predicted"/>
<organism evidence="1">
    <name type="scientific">Jonesiaceae bacterium BS-20</name>
    <dbReference type="NCBI Taxonomy" id="3120821"/>
    <lineage>
        <taxon>Bacteria</taxon>
        <taxon>Bacillati</taxon>
        <taxon>Actinomycetota</taxon>
        <taxon>Actinomycetes</taxon>
        <taxon>Micrococcales</taxon>
        <taxon>Jonesiaceae</taxon>
    </lineage>
</organism>
<reference evidence="1" key="1">
    <citation type="submission" date="2024-02" db="EMBL/GenBank/DDBJ databases">
        <title>Tomenella chthoni gen. nov. sp. nov., a member of the family Jonesiaceae isolated from bat guano.</title>
        <authorList>
            <person name="Miller S.L."/>
            <person name="King J."/>
            <person name="Sankaranarayanan K."/>
            <person name="Lawson P.A."/>
        </authorList>
    </citation>
    <scope>NUCLEOTIDE SEQUENCE</scope>
    <source>
        <strain evidence="1">BS-20</strain>
    </source>
</reference>
<dbReference type="EMBL" id="CP146203">
    <property type="protein sequence ID" value="XBH21408.1"/>
    <property type="molecule type" value="Genomic_DNA"/>
</dbReference>
<dbReference type="AlphaFoldDB" id="A0AAU7DW25"/>
<sequence length="367" mass="40309">MELRFEPVPLPQEQQNGNRKEVTHLLTLPRFIDPGDIEFLVQCIYPRAHWTTEPEEELHQGMAVTLTPGALRVGSHSTLRGPYLLDEQHPAGGGQPAAIAYALTTLWERGDEALEGEGDRDGIIRIFKPLLPIRQELRGVHLLIALARRIDGAAIFAVTPPEPGRNGLTLFGPHNYARLDPNPDVNVDLTIYSDVWLEPQAALAVAHGIAPTAVFAGQGEEWAGPPQEVPEVLAEARENLEPGLLEHIHEVASENDLDALAGDEVASTYAIFIPDHEGIISIEIGGSEYVPAALEGIDWISDGVLEYRISWVPNDQEMQHTEFPDAAFAALQHERRAIVAELARQFYQQTGGEIADQDGFLVDPAEL</sequence>